<dbReference type="EMBL" id="CP096983">
    <property type="protein sequence ID" value="URZ12938.1"/>
    <property type="molecule type" value="Genomic_DNA"/>
</dbReference>
<dbReference type="STRING" id="84029.CROST_45890"/>
<dbReference type="InterPro" id="IPR009057">
    <property type="entry name" value="Homeodomain-like_sf"/>
</dbReference>
<keyword evidence="3" id="KW-1185">Reference proteome</keyword>
<dbReference type="RefSeq" id="WP_077834226.1">
    <property type="nucleotide sequence ID" value="NZ_CP096983.1"/>
</dbReference>
<gene>
    <name evidence="2" type="ORF">CROST_036840</name>
</gene>
<proteinExistence type="predicted"/>
<evidence type="ECO:0000256" key="1">
    <source>
        <dbReference type="ARBA" id="ARBA00023125"/>
    </source>
</evidence>
<dbReference type="PROSITE" id="PS50977">
    <property type="entry name" value="HTH_TETR_2"/>
    <property type="match status" value="1"/>
</dbReference>
<evidence type="ECO:0000313" key="2">
    <source>
        <dbReference type="EMBL" id="URZ12938.1"/>
    </source>
</evidence>
<dbReference type="Pfam" id="PF00440">
    <property type="entry name" value="TetR_N"/>
    <property type="match status" value="1"/>
</dbReference>
<keyword evidence="1" id="KW-0238">DNA-binding</keyword>
<organism evidence="2 3">
    <name type="scientific">Clostridium felsineum</name>
    <dbReference type="NCBI Taxonomy" id="36839"/>
    <lineage>
        <taxon>Bacteria</taxon>
        <taxon>Bacillati</taxon>
        <taxon>Bacillota</taxon>
        <taxon>Clostridia</taxon>
        <taxon>Eubacteriales</taxon>
        <taxon>Clostridiaceae</taxon>
        <taxon>Clostridium</taxon>
    </lineage>
</organism>
<dbReference type="AlphaFoldDB" id="A0A1S8KXA4"/>
<dbReference type="GO" id="GO:0003677">
    <property type="term" value="F:DNA binding"/>
    <property type="evidence" value="ECO:0007669"/>
    <property type="project" value="UniProtKB-UniRule"/>
</dbReference>
<name>A0A1S8KXA4_9CLOT</name>
<protein>
    <submittedName>
        <fullName evidence="2">Uncharacterized protein</fullName>
    </submittedName>
</protein>
<evidence type="ECO:0000313" key="3">
    <source>
        <dbReference type="Proteomes" id="UP000190951"/>
    </source>
</evidence>
<dbReference type="InterPro" id="IPR001647">
    <property type="entry name" value="HTH_TetR"/>
</dbReference>
<dbReference type="KEGG" id="crw:CROST_036840"/>
<reference evidence="2 3" key="1">
    <citation type="submission" date="2022-04" db="EMBL/GenBank/DDBJ databases">
        <title>Genome sequence of C. roseum typestrain.</title>
        <authorList>
            <person name="Poehlein A."/>
            <person name="Schoch T."/>
            <person name="Duerre P."/>
            <person name="Daniel R."/>
        </authorList>
    </citation>
    <scope>NUCLEOTIDE SEQUENCE [LARGE SCALE GENOMIC DNA]</scope>
    <source>
        <strain evidence="2 3">DSM 7320</strain>
    </source>
</reference>
<dbReference type="Gene3D" id="1.10.357.10">
    <property type="entry name" value="Tetracycline Repressor, domain 2"/>
    <property type="match status" value="1"/>
</dbReference>
<dbReference type="SUPFAM" id="SSF46689">
    <property type="entry name" value="Homeodomain-like"/>
    <property type="match status" value="1"/>
</dbReference>
<dbReference type="InterPro" id="IPR050624">
    <property type="entry name" value="HTH-type_Tx_Regulator"/>
</dbReference>
<dbReference type="Proteomes" id="UP000190951">
    <property type="component" value="Chromosome"/>
</dbReference>
<dbReference type="PANTHER" id="PTHR43479">
    <property type="entry name" value="ACREF/ENVCD OPERON REPRESSOR-RELATED"/>
    <property type="match status" value="1"/>
</dbReference>
<accession>A0A1S8KXA4</accession>
<dbReference type="PANTHER" id="PTHR43479:SF11">
    <property type="entry name" value="ACREF_ENVCD OPERON REPRESSOR-RELATED"/>
    <property type="match status" value="1"/>
</dbReference>
<sequence length="199" mass="22602">MNKSELVKEKIIEAAIELIKSSSGEINEITTRSIAKKAEVGLGLVNYHFKSKDNLIEIAVQKIIEGIIKNFKPNIEEKINPIDRLKEVSKEVADFLIENPSVSKISIVGDMMNPRALDNTMKTVKGFMFSMEDIELSEKEKGLLSFILTSVLQNAFLRKEVTKNSLGFNFNEKKDRDSFIDFVINRLFSGRDKDENINN</sequence>